<feature type="domain" description="Disease resistance protein At4g27190-like leucine-rich repeats" evidence="2">
    <location>
        <begin position="5"/>
        <end position="73"/>
    </location>
</feature>
<name>A0A151UCH3_CAJCA</name>
<dbReference type="InterPro" id="IPR032675">
    <property type="entry name" value="LRR_dom_sf"/>
</dbReference>
<dbReference type="InterPro" id="IPR057135">
    <property type="entry name" value="At4g27190-like_LRR"/>
</dbReference>
<dbReference type="InterPro" id="IPR050905">
    <property type="entry name" value="Plant_NBS-LRR"/>
</dbReference>
<accession>A0A151UCH3</accession>
<dbReference type="OMA" id="WGHEDEH"/>
<protein>
    <recommendedName>
        <fullName evidence="2">Disease resistance protein At4g27190-like leucine-rich repeats domain-containing protein</fullName>
    </recommendedName>
</protein>
<dbReference type="SUPFAM" id="SSF52058">
    <property type="entry name" value="L domain-like"/>
    <property type="match status" value="1"/>
</dbReference>
<sequence length="215" mass="24478">MNDTESMETTTQLKKLTLKGLSELKRVWGENSQRVFSFRNLKEVIVSDCKILQTLFPSSLAKTLEKLEKLKIESLSISNCPNLQYLFSSSAAKNLMNLEEIRVEKCGSMKEIVAKWGHEDEHEGKGEDKYENEMRFAKLEILTLCSLPKFESFYTGSSTLNFPSLKKVEFTKCYNMTIFHHGDKVPAELMVTIDGVHWEGGINSVIIQQLEEVAA</sequence>
<dbReference type="PANTHER" id="PTHR33463:SF198">
    <property type="entry name" value="RPP4C3"/>
    <property type="match status" value="1"/>
</dbReference>
<keyword evidence="4" id="KW-1185">Reference proteome</keyword>
<evidence type="ECO:0000313" key="3">
    <source>
        <dbReference type="EMBL" id="KYP76989.1"/>
    </source>
</evidence>
<proteinExistence type="predicted"/>
<dbReference type="Gene3D" id="3.80.10.10">
    <property type="entry name" value="Ribonuclease Inhibitor"/>
    <property type="match status" value="1"/>
</dbReference>
<dbReference type="STRING" id="3821.A0A151UCH3"/>
<keyword evidence="1" id="KW-0611">Plant defense</keyword>
<dbReference type="PANTHER" id="PTHR33463">
    <property type="entry name" value="NB-ARC DOMAIN-CONTAINING PROTEIN-RELATED"/>
    <property type="match status" value="1"/>
</dbReference>
<gene>
    <name evidence="3" type="ORF">KK1_021252</name>
</gene>
<reference evidence="3 4" key="1">
    <citation type="journal article" date="2012" name="Nat. Biotechnol.">
        <title>Draft genome sequence of pigeonpea (Cajanus cajan), an orphan legume crop of resource-poor farmers.</title>
        <authorList>
            <person name="Varshney R.K."/>
            <person name="Chen W."/>
            <person name="Li Y."/>
            <person name="Bharti A.K."/>
            <person name="Saxena R.K."/>
            <person name="Schlueter J.A."/>
            <person name="Donoghue M.T."/>
            <person name="Azam S."/>
            <person name="Fan G."/>
            <person name="Whaley A.M."/>
            <person name="Farmer A.D."/>
            <person name="Sheridan J."/>
            <person name="Iwata A."/>
            <person name="Tuteja R."/>
            <person name="Penmetsa R.V."/>
            <person name="Wu W."/>
            <person name="Upadhyaya H.D."/>
            <person name="Yang S.P."/>
            <person name="Shah T."/>
            <person name="Saxena K.B."/>
            <person name="Michael T."/>
            <person name="McCombie W.R."/>
            <person name="Yang B."/>
            <person name="Zhang G."/>
            <person name="Yang H."/>
            <person name="Wang J."/>
            <person name="Spillane C."/>
            <person name="Cook D.R."/>
            <person name="May G.D."/>
            <person name="Xu X."/>
            <person name="Jackson S.A."/>
        </authorList>
    </citation>
    <scope>NUCLEOTIDE SEQUENCE [LARGE SCALE GENOMIC DNA]</scope>
    <source>
        <strain evidence="4">cv. Asha</strain>
    </source>
</reference>
<dbReference type="AlphaFoldDB" id="A0A151UCH3"/>
<evidence type="ECO:0000313" key="4">
    <source>
        <dbReference type="Proteomes" id="UP000075243"/>
    </source>
</evidence>
<dbReference type="Proteomes" id="UP000075243">
    <property type="component" value="Chromosome 1"/>
</dbReference>
<dbReference type="EMBL" id="CM003603">
    <property type="protein sequence ID" value="KYP76989.1"/>
    <property type="molecule type" value="Genomic_DNA"/>
</dbReference>
<dbReference type="Gramene" id="C.cajan_20637.t">
    <property type="protein sequence ID" value="C.cajan_20637.t"/>
    <property type="gene ID" value="C.cajan_20637"/>
</dbReference>
<organism evidence="3 4">
    <name type="scientific">Cajanus cajan</name>
    <name type="common">Pigeon pea</name>
    <name type="synonym">Cajanus indicus</name>
    <dbReference type="NCBI Taxonomy" id="3821"/>
    <lineage>
        <taxon>Eukaryota</taxon>
        <taxon>Viridiplantae</taxon>
        <taxon>Streptophyta</taxon>
        <taxon>Embryophyta</taxon>
        <taxon>Tracheophyta</taxon>
        <taxon>Spermatophyta</taxon>
        <taxon>Magnoliopsida</taxon>
        <taxon>eudicotyledons</taxon>
        <taxon>Gunneridae</taxon>
        <taxon>Pentapetalae</taxon>
        <taxon>rosids</taxon>
        <taxon>fabids</taxon>
        <taxon>Fabales</taxon>
        <taxon>Fabaceae</taxon>
        <taxon>Papilionoideae</taxon>
        <taxon>50 kb inversion clade</taxon>
        <taxon>NPAAA clade</taxon>
        <taxon>indigoferoid/millettioid clade</taxon>
        <taxon>Phaseoleae</taxon>
        <taxon>Cajanus</taxon>
    </lineage>
</organism>
<dbReference type="Pfam" id="PF23247">
    <property type="entry name" value="LRR_RPS2"/>
    <property type="match status" value="1"/>
</dbReference>
<evidence type="ECO:0000256" key="1">
    <source>
        <dbReference type="ARBA" id="ARBA00022821"/>
    </source>
</evidence>
<evidence type="ECO:0000259" key="2">
    <source>
        <dbReference type="Pfam" id="PF23247"/>
    </source>
</evidence>